<evidence type="ECO:0008006" key="5">
    <source>
        <dbReference type="Google" id="ProtNLM"/>
    </source>
</evidence>
<name>A0ABN8W1T1_9BACT</name>
<sequence>MATFNRTSSSRGPSPDKRHGKPSTGEGSAGKPRSFLLHSLLGLNLSFLVLFVVFTGTVATVSHEIDWLIDSRIRATPFHGPLPWERMAESVQSRFPNSRLSGAEAGPDELIPWMSLPFAARFHIAHPDGTEQTVFIDPASLQITGVRSGIDFPYFMRQLHYCMFLYPQAFFLVSIVSFLLIGSLITGLAIHKKFWSGFFQWPRRKKGIRIFLGDLHRLVAVWSTWFILVMALTGVWYFAEELLWRAGVPLYDDDSPQLSENDLRNRGPEAEVAMSLETLLDHARKAMPGLQVRSVFWGSPPLGAVHVSGQTGAWWTRDRASQVSLNPYTGAVLRVRRAENLNAFWRFSHMADPIHFGSLGGLPTKLIWFVCGLGLCTLAITGVLVFTKRAEHAVREWSGAHRSAPPWLWWLGSWKWINVAILFVPVVAFAWNALFQN</sequence>
<proteinExistence type="predicted"/>
<accession>A0ABN8W1T1</accession>
<feature type="compositionally biased region" description="Polar residues" evidence="1">
    <location>
        <begin position="1"/>
        <end position="12"/>
    </location>
</feature>
<keyword evidence="2" id="KW-0812">Transmembrane</keyword>
<dbReference type="InterPro" id="IPR005625">
    <property type="entry name" value="PepSY-ass_TM"/>
</dbReference>
<dbReference type="Pfam" id="PF03929">
    <property type="entry name" value="PepSY_TM"/>
    <property type="match status" value="1"/>
</dbReference>
<keyword evidence="2" id="KW-0472">Membrane</keyword>
<evidence type="ECO:0000313" key="3">
    <source>
        <dbReference type="EMBL" id="CAI2718816.1"/>
    </source>
</evidence>
<reference evidence="3 4" key="1">
    <citation type="submission" date="2022-09" db="EMBL/GenBank/DDBJ databases">
        <authorList>
            <person name="Kop L."/>
        </authorList>
    </citation>
    <scope>NUCLEOTIDE SEQUENCE [LARGE SCALE GENOMIC DNA]</scope>
    <source>
        <strain evidence="3 4">347</strain>
    </source>
</reference>
<feature type="transmembrane region" description="Helical" evidence="2">
    <location>
        <begin position="407"/>
        <end position="431"/>
    </location>
</feature>
<evidence type="ECO:0000313" key="4">
    <source>
        <dbReference type="Proteomes" id="UP001157733"/>
    </source>
</evidence>
<feature type="region of interest" description="Disordered" evidence="1">
    <location>
        <begin position="1"/>
        <end position="30"/>
    </location>
</feature>
<organism evidence="3 4">
    <name type="scientific">Nitrospina watsonii</name>
    <dbReference type="NCBI Taxonomy" id="1323948"/>
    <lineage>
        <taxon>Bacteria</taxon>
        <taxon>Pseudomonadati</taxon>
        <taxon>Nitrospinota/Tectimicrobiota group</taxon>
        <taxon>Nitrospinota</taxon>
        <taxon>Nitrospinia</taxon>
        <taxon>Nitrospinales</taxon>
        <taxon>Nitrospinaceae</taxon>
        <taxon>Nitrospina</taxon>
    </lineage>
</organism>
<evidence type="ECO:0000256" key="1">
    <source>
        <dbReference type="SAM" id="MobiDB-lite"/>
    </source>
</evidence>
<feature type="transmembrane region" description="Helical" evidence="2">
    <location>
        <begin position="40"/>
        <end position="61"/>
    </location>
</feature>
<feature type="transmembrane region" description="Helical" evidence="2">
    <location>
        <begin position="169"/>
        <end position="190"/>
    </location>
</feature>
<protein>
    <recommendedName>
        <fullName evidence="5">PepSY domain-containing protein</fullName>
    </recommendedName>
</protein>
<dbReference type="Proteomes" id="UP001157733">
    <property type="component" value="Chromosome"/>
</dbReference>
<feature type="transmembrane region" description="Helical" evidence="2">
    <location>
        <begin position="366"/>
        <end position="386"/>
    </location>
</feature>
<keyword evidence="4" id="KW-1185">Reference proteome</keyword>
<feature type="transmembrane region" description="Helical" evidence="2">
    <location>
        <begin position="211"/>
        <end position="239"/>
    </location>
</feature>
<dbReference type="EMBL" id="OX336137">
    <property type="protein sequence ID" value="CAI2718816.1"/>
    <property type="molecule type" value="Genomic_DNA"/>
</dbReference>
<dbReference type="RefSeq" id="WP_282011691.1">
    <property type="nucleotide sequence ID" value="NZ_OX336137.1"/>
</dbReference>
<keyword evidence="2" id="KW-1133">Transmembrane helix</keyword>
<evidence type="ECO:0000256" key="2">
    <source>
        <dbReference type="SAM" id="Phobius"/>
    </source>
</evidence>
<dbReference type="PANTHER" id="PTHR34219:SF8">
    <property type="entry name" value="PEPSY DOMAIN-CONTAINING PROTEIN"/>
    <property type="match status" value="1"/>
</dbReference>
<gene>
    <name evidence="3" type="ORF">NSPWAT_1960</name>
</gene>
<dbReference type="PANTHER" id="PTHR34219">
    <property type="entry name" value="IRON-REGULATED INNER MEMBRANE PROTEIN-RELATED"/>
    <property type="match status" value="1"/>
</dbReference>